<feature type="region of interest" description="Disordered" evidence="1">
    <location>
        <begin position="175"/>
        <end position="293"/>
    </location>
</feature>
<reference evidence="4" key="2">
    <citation type="submission" date="2023-02" db="EMBL/GenBank/DDBJ databases">
        <authorList>
            <person name="Sun Q."/>
            <person name="Mori K."/>
        </authorList>
    </citation>
    <scope>NUCLEOTIDE SEQUENCE</scope>
    <source>
        <strain evidence="4">NBRC 112290</strain>
    </source>
</reference>
<evidence type="ECO:0000313" key="4">
    <source>
        <dbReference type="EMBL" id="GMA32215.1"/>
    </source>
</evidence>
<protein>
    <recommendedName>
        <fullName evidence="3">Phage shock protein PspC N-terminal domain-containing protein</fullName>
    </recommendedName>
</protein>
<evidence type="ECO:0000256" key="2">
    <source>
        <dbReference type="SAM" id="Phobius"/>
    </source>
</evidence>
<dbReference type="RefSeq" id="WP_284250918.1">
    <property type="nucleotide sequence ID" value="NZ_BSUM01000001.1"/>
</dbReference>
<feature type="transmembrane region" description="Helical" evidence="2">
    <location>
        <begin position="148"/>
        <end position="169"/>
    </location>
</feature>
<name>A0AA38CUM2_9MICO</name>
<dbReference type="Pfam" id="PF04024">
    <property type="entry name" value="PspC"/>
    <property type="match status" value="1"/>
</dbReference>
<feature type="transmembrane region" description="Helical" evidence="2">
    <location>
        <begin position="114"/>
        <end position="136"/>
    </location>
</feature>
<gene>
    <name evidence="4" type="ORF">GCM10025875_22070</name>
</gene>
<feature type="compositionally biased region" description="Low complexity" evidence="1">
    <location>
        <begin position="245"/>
        <end position="275"/>
    </location>
</feature>
<dbReference type="EMBL" id="BSUM01000001">
    <property type="protein sequence ID" value="GMA32215.1"/>
    <property type="molecule type" value="Genomic_DNA"/>
</dbReference>
<proteinExistence type="predicted"/>
<reference evidence="4" key="1">
    <citation type="journal article" date="2014" name="Int. J. Syst. Evol. Microbiol.">
        <title>Complete genome sequence of Corynebacterium casei LMG S-19264T (=DSM 44701T), isolated from a smear-ripened cheese.</title>
        <authorList>
            <consortium name="US DOE Joint Genome Institute (JGI-PGF)"/>
            <person name="Walter F."/>
            <person name="Albersmeier A."/>
            <person name="Kalinowski J."/>
            <person name="Ruckert C."/>
        </authorList>
    </citation>
    <scope>NUCLEOTIDE SEQUENCE</scope>
    <source>
        <strain evidence="4">NBRC 112290</strain>
    </source>
</reference>
<comment type="caution">
    <text evidence="4">The sequence shown here is derived from an EMBL/GenBank/DDBJ whole genome shotgun (WGS) entry which is preliminary data.</text>
</comment>
<dbReference type="AlphaFoldDB" id="A0AA38CUM2"/>
<feature type="domain" description="Phage shock protein PspC N-terminal" evidence="3">
    <location>
        <begin position="52"/>
        <end position="104"/>
    </location>
</feature>
<accession>A0AA38CUM2</accession>
<dbReference type="Proteomes" id="UP001157161">
    <property type="component" value="Unassembled WGS sequence"/>
</dbReference>
<evidence type="ECO:0000256" key="1">
    <source>
        <dbReference type="SAM" id="MobiDB-lite"/>
    </source>
</evidence>
<sequence>MVPEHAGRPGWSHVLLAPAGDTAGHTAVARRPERDDAVARTVLDPAALLGITRSEPRWIGGVAGGLATRWNLDPLVVRGLFAASLVLGGIGFLAYGVAWALLPEPDGRIHAERALRGNVDVALVGIGLMVLAGVGPGRWIGLGWVGDGAWGGLRGGGFAIVALAAWIAWHHHRGGRAGARGRGRGPGGAAGGSAGSGATGAGPDARATTSATADPSWGTPSPAATSPAPTVQDLTDPYGSPEPAAPTASRASGSAGTSSATTPGDPDGPAPATGGSWPVPARVRGPGAGWSPS</sequence>
<feature type="compositionally biased region" description="Gly residues" evidence="1">
    <location>
        <begin position="184"/>
        <end position="200"/>
    </location>
</feature>
<keyword evidence="2" id="KW-0472">Membrane</keyword>
<organism evidence="4 5">
    <name type="scientific">Litorihabitans aurantiacus</name>
    <dbReference type="NCBI Taxonomy" id="1930061"/>
    <lineage>
        <taxon>Bacteria</taxon>
        <taxon>Bacillati</taxon>
        <taxon>Actinomycetota</taxon>
        <taxon>Actinomycetes</taxon>
        <taxon>Micrococcales</taxon>
        <taxon>Beutenbergiaceae</taxon>
        <taxon>Litorihabitans</taxon>
    </lineage>
</organism>
<evidence type="ECO:0000259" key="3">
    <source>
        <dbReference type="Pfam" id="PF04024"/>
    </source>
</evidence>
<keyword evidence="5" id="KW-1185">Reference proteome</keyword>
<feature type="transmembrane region" description="Helical" evidence="2">
    <location>
        <begin position="80"/>
        <end position="102"/>
    </location>
</feature>
<dbReference type="InterPro" id="IPR007168">
    <property type="entry name" value="Phageshock_PspC_N"/>
</dbReference>
<keyword evidence="2" id="KW-0812">Transmembrane</keyword>
<keyword evidence="2" id="KW-1133">Transmembrane helix</keyword>
<feature type="compositionally biased region" description="Low complexity" evidence="1">
    <location>
        <begin position="215"/>
        <end position="230"/>
    </location>
</feature>
<evidence type="ECO:0000313" key="5">
    <source>
        <dbReference type="Proteomes" id="UP001157161"/>
    </source>
</evidence>